<dbReference type="Gene3D" id="3.30.30.10">
    <property type="entry name" value="Knottin, scorpion toxin-like"/>
    <property type="match status" value="1"/>
</dbReference>
<keyword evidence="2" id="KW-0929">Antimicrobial</keyword>
<dbReference type="Proteomes" id="UP000515151">
    <property type="component" value="Chromosome 5"/>
</dbReference>
<keyword evidence="6" id="KW-0732">Signal</keyword>
<dbReference type="InterPro" id="IPR036574">
    <property type="entry name" value="Scorpion_toxin-like_sf"/>
</dbReference>
<proteinExistence type="inferred from homology"/>
<dbReference type="RefSeq" id="XP_031398553.1">
    <property type="nucleotide sequence ID" value="XM_031542693.1"/>
</dbReference>
<accession>A0A6P8E186</accession>
<keyword evidence="4" id="KW-0611">Plant defense</keyword>
<evidence type="ECO:0000256" key="6">
    <source>
        <dbReference type="SAM" id="SignalP"/>
    </source>
</evidence>
<keyword evidence="3" id="KW-0295">Fungicide</keyword>
<evidence type="ECO:0000313" key="8">
    <source>
        <dbReference type="RefSeq" id="XP_031398553.1"/>
    </source>
</evidence>
<dbReference type="OrthoDB" id="1545833at2759"/>
<comment type="similarity">
    <text evidence="1">Belongs to the DEFL family.</text>
</comment>
<feature type="signal peptide" evidence="6">
    <location>
        <begin position="1"/>
        <end position="28"/>
    </location>
</feature>
<evidence type="ECO:0000256" key="2">
    <source>
        <dbReference type="ARBA" id="ARBA00022529"/>
    </source>
</evidence>
<protein>
    <submittedName>
        <fullName evidence="8">Defensin-like protein 30</fullName>
    </submittedName>
</protein>
<keyword evidence="7" id="KW-1185">Reference proteome</keyword>
<dbReference type="GO" id="GO:0050832">
    <property type="term" value="P:defense response to fungus"/>
    <property type="evidence" value="ECO:0007669"/>
    <property type="project" value="UniProtKB-KW"/>
</dbReference>
<reference evidence="8" key="2">
    <citation type="submission" date="2025-08" db="UniProtKB">
        <authorList>
            <consortium name="RefSeq"/>
        </authorList>
    </citation>
    <scope>IDENTIFICATION</scope>
    <source>
        <tissue evidence="8">Leaf</tissue>
    </source>
</reference>
<evidence type="ECO:0000256" key="4">
    <source>
        <dbReference type="ARBA" id="ARBA00022821"/>
    </source>
</evidence>
<keyword evidence="5" id="KW-1015">Disulfide bond</keyword>
<organism evidence="7 8">
    <name type="scientific">Punica granatum</name>
    <name type="common">Pomegranate</name>
    <dbReference type="NCBI Taxonomy" id="22663"/>
    <lineage>
        <taxon>Eukaryota</taxon>
        <taxon>Viridiplantae</taxon>
        <taxon>Streptophyta</taxon>
        <taxon>Embryophyta</taxon>
        <taxon>Tracheophyta</taxon>
        <taxon>Spermatophyta</taxon>
        <taxon>Magnoliopsida</taxon>
        <taxon>eudicotyledons</taxon>
        <taxon>Gunneridae</taxon>
        <taxon>Pentapetalae</taxon>
        <taxon>rosids</taxon>
        <taxon>malvids</taxon>
        <taxon>Myrtales</taxon>
        <taxon>Lythraceae</taxon>
        <taxon>Punica</taxon>
    </lineage>
</organism>
<name>A0A6P8E186_PUNGR</name>
<feature type="chain" id="PRO_5027568386" evidence="6">
    <location>
        <begin position="29"/>
        <end position="80"/>
    </location>
</feature>
<dbReference type="InterPro" id="IPR010851">
    <property type="entry name" value="DEFL"/>
</dbReference>
<dbReference type="GO" id="GO:0031640">
    <property type="term" value="P:killing of cells of another organism"/>
    <property type="evidence" value="ECO:0007669"/>
    <property type="project" value="UniProtKB-KW"/>
</dbReference>
<evidence type="ECO:0000256" key="3">
    <source>
        <dbReference type="ARBA" id="ARBA00022577"/>
    </source>
</evidence>
<evidence type="ECO:0000313" key="7">
    <source>
        <dbReference type="Proteomes" id="UP000515151"/>
    </source>
</evidence>
<gene>
    <name evidence="8" type="primary">LOC116209137</name>
</gene>
<evidence type="ECO:0000256" key="5">
    <source>
        <dbReference type="ARBA" id="ARBA00023157"/>
    </source>
</evidence>
<evidence type="ECO:0000256" key="1">
    <source>
        <dbReference type="ARBA" id="ARBA00006722"/>
    </source>
</evidence>
<dbReference type="GeneID" id="116209137"/>
<dbReference type="Pfam" id="PF25052">
    <property type="entry name" value="AtDEF-like"/>
    <property type="match status" value="1"/>
</dbReference>
<dbReference type="AlphaFoldDB" id="A0A6P8E186"/>
<sequence length="80" mass="8166">MVSGKVSFSQGFLIGLLCLAALFSAGHAEGGPTFVVQGPCSQFPDCDKHCRDNGYGTTGGSCMSLSGGPSMCYCIITSCC</sequence>
<reference evidence="7" key="1">
    <citation type="journal article" date="2020" name="Plant Biotechnol. J.">
        <title>The pomegranate (Punica granatum L.) draft genome dissects genetic divergence between soft- and hard-seeded cultivars.</title>
        <authorList>
            <person name="Luo X."/>
            <person name="Li H."/>
            <person name="Wu Z."/>
            <person name="Yao W."/>
            <person name="Zhao P."/>
            <person name="Cao D."/>
            <person name="Yu H."/>
            <person name="Li K."/>
            <person name="Poudel K."/>
            <person name="Zhao D."/>
            <person name="Zhang F."/>
            <person name="Xia X."/>
            <person name="Chen L."/>
            <person name="Wang Q."/>
            <person name="Jing D."/>
            <person name="Cao S."/>
        </authorList>
    </citation>
    <scope>NUCLEOTIDE SEQUENCE [LARGE SCALE GENOMIC DNA]</scope>
    <source>
        <strain evidence="7">cv. Tunisia</strain>
    </source>
</reference>